<evidence type="ECO:0000313" key="2">
    <source>
        <dbReference type="Proteomes" id="UP000663824"/>
    </source>
</evidence>
<protein>
    <recommendedName>
        <fullName evidence="3">Reverse transcriptase</fullName>
    </recommendedName>
</protein>
<organism evidence="1 2">
    <name type="scientific">Rotaria magnacalcarata</name>
    <dbReference type="NCBI Taxonomy" id="392030"/>
    <lineage>
        <taxon>Eukaryota</taxon>
        <taxon>Metazoa</taxon>
        <taxon>Spiralia</taxon>
        <taxon>Gnathifera</taxon>
        <taxon>Rotifera</taxon>
        <taxon>Eurotatoria</taxon>
        <taxon>Bdelloidea</taxon>
        <taxon>Philodinida</taxon>
        <taxon>Philodinidae</taxon>
        <taxon>Rotaria</taxon>
    </lineage>
</organism>
<comment type="caution">
    <text evidence="1">The sequence shown here is derived from an EMBL/GenBank/DDBJ whole genome shotgun (WGS) entry which is preliminary data.</text>
</comment>
<accession>A0A816P6K0</accession>
<dbReference type="AlphaFoldDB" id="A0A816P6K0"/>
<name>A0A816P6K0_9BILA</name>
<evidence type="ECO:0008006" key="3">
    <source>
        <dbReference type="Google" id="ProtNLM"/>
    </source>
</evidence>
<dbReference type="Proteomes" id="UP000663824">
    <property type="component" value="Unassembled WGS sequence"/>
</dbReference>
<sequence>MKYNNIVATSEKEKANFFAEFFQSEIYAAPNNTLPFHDLVSKQVNIIRNRMQNTSDIKWKKITPEEVKWHMKQLRNSATGPDNIRSRCLKNYTSQLVDHLILLFNSIVDVGYIPSMWKKANIILLFKPNKDKQQPSSYGSISL</sequence>
<reference evidence="1" key="1">
    <citation type="submission" date="2021-02" db="EMBL/GenBank/DDBJ databases">
        <authorList>
            <person name="Nowell W R."/>
        </authorList>
    </citation>
    <scope>NUCLEOTIDE SEQUENCE</scope>
</reference>
<dbReference type="PANTHER" id="PTHR19446">
    <property type="entry name" value="REVERSE TRANSCRIPTASES"/>
    <property type="match status" value="1"/>
</dbReference>
<gene>
    <name evidence="1" type="ORF">MBJ925_LOCUS11921</name>
</gene>
<evidence type="ECO:0000313" key="1">
    <source>
        <dbReference type="EMBL" id="CAF2044676.1"/>
    </source>
</evidence>
<dbReference type="EMBL" id="CAJNRE010005405">
    <property type="protein sequence ID" value="CAF2044676.1"/>
    <property type="molecule type" value="Genomic_DNA"/>
</dbReference>
<proteinExistence type="predicted"/>